<proteinExistence type="predicted"/>
<dbReference type="InterPro" id="IPR001478">
    <property type="entry name" value="PDZ"/>
</dbReference>
<gene>
    <name evidence="3" type="ORF">Mgra_00006172</name>
</gene>
<dbReference type="GO" id="GO:0045216">
    <property type="term" value="P:cell-cell junction organization"/>
    <property type="evidence" value="ECO:0007669"/>
    <property type="project" value="TreeGrafter"/>
</dbReference>
<dbReference type="GO" id="GO:0050839">
    <property type="term" value="F:cell adhesion molecule binding"/>
    <property type="evidence" value="ECO:0007669"/>
    <property type="project" value="TreeGrafter"/>
</dbReference>
<dbReference type="CDD" id="cd06728">
    <property type="entry name" value="PDZ2_ZO1-like_ds"/>
    <property type="match status" value="1"/>
</dbReference>
<dbReference type="OrthoDB" id="418634at2759"/>
<evidence type="ECO:0000313" key="3">
    <source>
        <dbReference type="EMBL" id="KAF7634417.1"/>
    </source>
</evidence>
<feature type="domain" description="PDZ" evidence="2">
    <location>
        <begin position="135"/>
        <end position="213"/>
    </location>
</feature>
<feature type="domain" description="PDZ" evidence="2">
    <location>
        <begin position="38"/>
        <end position="123"/>
    </location>
</feature>
<name>A0A8S9ZLV6_9BILA</name>
<dbReference type="GO" id="GO:0005886">
    <property type="term" value="C:plasma membrane"/>
    <property type="evidence" value="ECO:0007669"/>
    <property type="project" value="TreeGrafter"/>
</dbReference>
<dbReference type="Gene3D" id="2.30.42.10">
    <property type="match status" value="2"/>
</dbReference>
<dbReference type="PANTHER" id="PTHR13865:SF28">
    <property type="entry name" value="POLYCHAETOID, ISOFORM O"/>
    <property type="match status" value="1"/>
</dbReference>
<evidence type="ECO:0000256" key="1">
    <source>
        <dbReference type="SAM" id="SignalP"/>
    </source>
</evidence>
<evidence type="ECO:0000313" key="4">
    <source>
        <dbReference type="Proteomes" id="UP000605970"/>
    </source>
</evidence>
<dbReference type="AlphaFoldDB" id="A0A8S9ZLV6"/>
<dbReference type="GO" id="GO:0098609">
    <property type="term" value="P:cell-cell adhesion"/>
    <property type="evidence" value="ECO:0007669"/>
    <property type="project" value="TreeGrafter"/>
</dbReference>
<dbReference type="PANTHER" id="PTHR13865">
    <property type="entry name" value="TIGHT JUNCTION PROTEIN"/>
    <property type="match status" value="1"/>
</dbReference>
<feature type="signal peptide" evidence="1">
    <location>
        <begin position="1"/>
        <end position="26"/>
    </location>
</feature>
<keyword evidence="4" id="KW-1185">Reference proteome</keyword>
<dbReference type="PROSITE" id="PS50106">
    <property type="entry name" value="PDZ"/>
    <property type="match status" value="2"/>
</dbReference>
<feature type="chain" id="PRO_5035935156" description="PDZ domain-containing protein" evidence="1">
    <location>
        <begin position="27"/>
        <end position="233"/>
    </location>
</feature>
<dbReference type="SUPFAM" id="SSF50156">
    <property type="entry name" value="PDZ domain-like"/>
    <property type="match status" value="2"/>
</dbReference>
<organism evidence="3 4">
    <name type="scientific">Meloidogyne graminicola</name>
    <dbReference type="NCBI Taxonomy" id="189291"/>
    <lineage>
        <taxon>Eukaryota</taxon>
        <taxon>Metazoa</taxon>
        <taxon>Ecdysozoa</taxon>
        <taxon>Nematoda</taxon>
        <taxon>Chromadorea</taxon>
        <taxon>Rhabditida</taxon>
        <taxon>Tylenchina</taxon>
        <taxon>Tylenchomorpha</taxon>
        <taxon>Tylenchoidea</taxon>
        <taxon>Meloidogynidae</taxon>
        <taxon>Meloidogyninae</taxon>
        <taxon>Meloidogyne</taxon>
    </lineage>
</organism>
<comment type="caution">
    <text evidence="3">The sequence shown here is derived from an EMBL/GenBank/DDBJ whole genome shotgun (WGS) entry which is preliminary data.</text>
</comment>
<dbReference type="GO" id="GO:0150105">
    <property type="term" value="P:protein localization to cell-cell junction"/>
    <property type="evidence" value="ECO:0007669"/>
    <property type="project" value="TreeGrafter"/>
</dbReference>
<evidence type="ECO:0000259" key="2">
    <source>
        <dbReference type="PROSITE" id="PS50106"/>
    </source>
</evidence>
<dbReference type="Pfam" id="PF00595">
    <property type="entry name" value="PDZ"/>
    <property type="match status" value="2"/>
</dbReference>
<accession>A0A8S9ZLV6</accession>
<reference evidence="3" key="1">
    <citation type="journal article" date="2020" name="Ecol. Evol.">
        <title>Genome structure and content of the rice root-knot nematode (Meloidogyne graminicola).</title>
        <authorList>
            <person name="Phan N.T."/>
            <person name="Danchin E.G.J."/>
            <person name="Klopp C."/>
            <person name="Perfus-Barbeoch L."/>
            <person name="Kozlowski D.K."/>
            <person name="Koutsovoulos G.D."/>
            <person name="Lopez-Roques C."/>
            <person name="Bouchez O."/>
            <person name="Zahm M."/>
            <person name="Besnard G."/>
            <person name="Bellafiore S."/>
        </authorList>
    </citation>
    <scope>NUCLEOTIDE SEQUENCE</scope>
    <source>
        <strain evidence="3">VN-18</strain>
    </source>
</reference>
<dbReference type="InterPro" id="IPR036034">
    <property type="entry name" value="PDZ_sf"/>
</dbReference>
<dbReference type="GO" id="GO:0005923">
    <property type="term" value="C:bicellular tight junction"/>
    <property type="evidence" value="ECO:0007669"/>
    <property type="project" value="TreeGrafter"/>
</dbReference>
<keyword evidence="1" id="KW-0732">Signal</keyword>
<dbReference type="EMBL" id="JABEBT010000058">
    <property type="protein sequence ID" value="KAF7634417.1"/>
    <property type="molecule type" value="Genomic_DNA"/>
</dbReference>
<sequence length="233" mass="26187">MIWFKKGMRMTNFLFSLLFHICPTQNLLFHLTHKQNFIFTLTKANQSGFGIAISGSSSNNDQSNGGIFISDVISNGPAFGLLQIGDKIISCNGYPLEHANYSSAVTVMKEAQQLNMIVKRRVPVPFVEFEQRTLKFTLSKSRKKDDFGIVLGCRFYIKEILNPKLAEKEPGLKEGDSVLRINGQSLDGVSLEEATRLLQRSREKLSLVVQRDVRRNGGNCGTNNNRWPSQTTI</sequence>
<dbReference type="SMART" id="SM00228">
    <property type="entry name" value="PDZ"/>
    <property type="match status" value="2"/>
</dbReference>
<dbReference type="Proteomes" id="UP000605970">
    <property type="component" value="Unassembled WGS sequence"/>
</dbReference>
<protein>
    <recommendedName>
        <fullName evidence="2">PDZ domain-containing protein</fullName>
    </recommendedName>
</protein>